<dbReference type="PANTHER" id="PTHR43553:SF24">
    <property type="entry name" value="ENERGY-COUPLING FACTOR TRANSPORTER ATP-BINDING PROTEIN ECFA1"/>
    <property type="match status" value="1"/>
</dbReference>
<dbReference type="Gene3D" id="3.40.50.300">
    <property type="entry name" value="P-loop containing nucleotide triphosphate hydrolases"/>
    <property type="match status" value="1"/>
</dbReference>
<keyword evidence="2" id="KW-0813">Transport</keyword>
<evidence type="ECO:0000256" key="2">
    <source>
        <dbReference type="ARBA" id="ARBA00022448"/>
    </source>
</evidence>
<evidence type="ECO:0000259" key="5">
    <source>
        <dbReference type="PROSITE" id="PS50893"/>
    </source>
</evidence>
<dbReference type="SMART" id="SM00382">
    <property type="entry name" value="AAA"/>
    <property type="match status" value="1"/>
</dbReference>
<keyword evidence="3" id="KW-0547">Nucleotide-binding</keyword>
<dbReference type="SUPFAM" id="SSF52540">
    <property type="entry name" value="P-loop containing nucleoside triphosphate hydrolases"/>
    <property type="match status" value="1"/>
</dbReference>
<evidence type="ECO:0000313" key="6">
    <source>
        <dbReference type="EMBL" id="MEN3930247.1"/>
    </source>
</evidence>
<proteinExistence type="inferred from homology"/>
<dbReference type="Proteomes" id="UP001418637">
    <property type="component" value="Unassembled WGS sequence"/>
</dbReference>
<evidence type="ECO:0000256" key="4">
    <source>
        <dbReference type="ARBA" id="ARBA00022840"/>
    </source>
</evidence>
<organism evidence="6 7">
    <name type="scientific">Hohaiivirga grylli</name>
    <dbReference type="NCBI Taxonomy" id="3133970"/>
    <lineage>
        <taxon>Bacteria</taxon>
        <taxon>Pseudomonadati</taxon>
        <taxon>Pseudomonadota</taxon>
        <taxon>Alphaproteobacteria</taxon>
        <taxon>Hyphomicrobiales</taxon>
        <taxon>Methylobacteriaceae</taxon>
        <taxon>Hohaiivirga</taxon>
    </lineage>
</organism>
<dbReference type="InterPro" id="IPR015856">
    <property type="entry name" value="ABC_transpr_CbiO/EcfA_su"/>
</dbReference>
<name>A0ABV0BKC4_9HYPH</name>
<dbReference type="PROSITE" id="PS50893">
    <property type="entry name" value="ABC_TRANSPORTER_2"/>
    <property type="match status" value="1"/>
</dbReference>
<dbReference type="InterPro" id="IPR003593">
    <property type="entry name" value="AAA+_ATPase"/>
</dbReference>
<keyword evidence="7" id="KW-1185">Reference proteome</keyword>
<keyword evidence="4 6" id="KW-0067">ATP-binding</keyword>
<dbReference type="EMBL" id="JBBYXI010000001">
    <property type="protein sequence ID" value="MEN3930247.1"/>
    <property type="molecule type" value="Genomic_DNA"/>
</dbReference>
<sequence>MSEAASSTRQRDLPLITFENVDLQRAGRKLFSGFSLSVTEHRIGLVGHNGSGKSSLLRLIHGLLKPDAGTVRTLGLDTAKEASQLPAQVGFLFQNPDHQILFPTVSEEISFGLLNQGLHASEVDQRVKAILTDYGCEAWGKRAVDELSGGQKQLVCLMAVMVLEPRLLLLDEPFASLDFATRLSFIKRMRKLQPGAVIASHDLELLQDCDRVLWLEQGAVKADGHPKDILPAYQAEAIARAEKEL</sequence>
<feature type="domain" description="ABC transporter" evidence="5">
    <location>
        <begin position="16"/>
        <end position="242"/>
    </location>
</feature>
<evidence type="ECO:0000256" key="1">
    <source>
        <dbReference type="ARBA" id="ARBA00005417"/>
    </source>
</evidence>
<dbReference type="PANTHER" id="PTHR43553">
    <property type="entry name" value="HEAVY METAL TRANSPORTER"/>
    <property type="match status" value="1"/>
</dbReference>
<dbReference type="InterPro" id="IPR003439">
    <property type="entry name" value="ABC_transporter-like_ATP-bd"/>
</dbReference>
<comment type="caution">
    <text evidence="6">The sequence shown here is derived from an EMBL/GenBank/DDBJ whole genome shotgun (WGS) entry which is preliminary data.</text>
</comment>
<accession>A0ABV0BKC4</accession>
<gene>
    <name evidence="6" type="ORF">WJT86_04120</name>
</gene>
<dbReference type="InterPro" id="IPR050095">
    <property type="entry name" value="ECF_ABC_transporter_ATP-bd"/>
</dbReference>
<dbReference type="Pfam" id="PF00005">
    <property type="entry name" value="ABC_tran"/>
    <property type="match status" value="1"/>
</dbReference>
<dbReference type="CDD" id="cd03225">
    <property type="entry name" value="ABC_cobalt_CbiO_domain1"/>
    <property type="match status" value="1"/>
</dbReference>
<dbReference type="GO" id="GO:0005524">
    <property type="term" value="F:ATP binding"/>
    <property type="evidence" value="ECO:0007669"/>
    <property type="project" value="UniProtKB-KW"/>
</dbReference>
<evidence type="ECO:0000256" key="3">
    <source>
        <dbReference type="ARBA" id="ARBA00022741"/>
    </source>
</evidence>
<dbReference type="InterPro" id="IPR027417">
    <property type="entry name" value="P-loop_NTPase"/>
</dbReference>
<evidence type="ECO:0000313" key="7">
    <source>
        <dbReference type="Proteomes" id="UP001418637"/>
    </source>
</evidence>
<comment type="similarity">
    <text evidence="1">Belongs to the ABC transporter superfamily.</text>
</comment>
<reference evidence="6 7" key="1">
    <citation type="submission" date="2024-04" db="EMBL/GenBank/DDBJ databases">
        <title>A novel species isolated from cricket.</title>
        <authorList>
            <person name="Wang H.-C."/>
        </authorList>
    </citation>
    <scope>NUCLEOTIDE SEQUENCE [LARGE SCALE GENOMIC DNA]</scope>
    <source>
        <strain evidence="6 7">WL0021</strain>
    </source>
</reference>
<protein>
    <submittedName>
        <fullName evidence="6">ABC transporter ATP-binding protein</fullName>
    </submittedName>
</protein>